<evidence type="ECO:0000256" key="4">
    <source>
        <dbReference type="ARBA" id="ARBA00023242"/>
    </source>
</evidence>
<dbReference type="SUPFAM" id="SSF57701">
    <property type="entry name" value="Zn2/Cys6 DNA-binding domain"/>
    <property type="match status" value="1"/>
</dbReference>
<dbReference type="InterPro" id="IPR036864">
    <property type="entry name" value="Zn2-C6_fun-type_DNA-bd_sf"/>
</dbReference>
<dbReference type="AlphaFoldDB" id="A0AAD5TWC1"/>
<dbReference type="EMBL" id="JADGJW010000809">
    <property type="protein sequence ID" value="KAJ3211870.1"/>
    <property type="molecule type" value="Genomic_DNA"/>
</dbReference>
<evidence type="ECO:0000256" key="5">
    <source>
        <dbReference type="SAM" id="MobiDB-lite"/>
    </source>
</evidence>
<evidence type="ECO:0000259" key="6">
    <source>
        <dbReference type="PROSITE" id="PS50048"/>
    </source>
</evidence>
<keyword evidence="8" id="KW-1185">Reference proteome</keyword>
<protein>
    <recommendedName>
        <fullName evidence="6">Zn(2)-C6 fungal-type domain-containing protein</fullName>
    </recommendedName>
</protein>
<dbReference type="InterPro" id="IPR050987">
    <property type="entry name" value="AtrR-like"/>
</dbReference>
<keyword evidence="4" id="KW-0539">Nucleus</keyword>
<dbReference type="Proteomes" id="UP001211065">
    <property type="component" value="Unassembled WGS sequence"/>
</dbReference>
<dbReference type="Pfam" id="PF04082">
    <property type="entry name" value="Fungal_trans"/>
    <property type="match status" value="1"/>
</dbReference>
<sequence length="786" mass="89259">MDSLSESEENESRDKKRKRTTKACESCKKKRIKCSGTVPCLNCNISKIACEYSQIEKKRGPLKHIDQLKILENRLAQMEELLLKQQLNLNNLHISDHETNSNDKNFNSNNLHTLQQTQKSAMNNNGITIVEDGTTETQRFFGSTSISSSSAVYQSPRYKNGVLKLYLQLDQRSLMELTGHDNLLCSTELTLCLINHYFNTFHCYFPMIDRAWFMRQFRDRQISGPFNLLLHAMCALVVQHTKSLKAWNIENHLDLHFKFIKKVKTLLPLYLDHPNLIVVQTLILLTICGLGLTEIINPWIYLGMSVRISFELGLHRNLSKHDIHLKVTENEMHTRKKTFFVCYILDRYCSILSGRPLGIRDDDWDTDYPTLEEFEEKVGIGKFMDGAENTFTNLPTPAPSSANSASSSPSSCASNIEPISVATDDSLEINSVKNLILHVELAKIFGEINNLENSAYFTGNKKVLLIKLKKDLEIWISKLPKFFLDGRFPEPVETAIGEIDFSKWSIFHSLSIMFHTCSILLTRLTSGKIDERCVPSATALLRILDHLPAPPSDVDGVGKIYFIFPVCSYGMLSASTCFLGDVIKGDFGAISYFRKLYLALKKMEGISTVCLRIRQIIDEIIISKGINVMELIGNEVFYQGLSFYKKQQNRKKDFNFEEKNLNLSCKNGTENFSSDMAKKDFLRALSSAGIESDPSLTNIWKNDFPQGLNHINQLPHRNFPNFNNPNYAFTTESISPLDFNNGGLTANTVNNNGLNNNSEENITATYQNNTGFVESILSDFLRAEYN</sequence>
<keyword evidence="2" id="KW-0479">Metal-binding</keyword>
<feature type="compositionally biased region" description="Acidic residues" evidence="5">
    <location>
        <begin position="1"/>
        <end position="11"/>
    </location>
</feature>
<dbReference type="SMART" id="SM00066">
    <property type="entry name" value="GAL4"/>
    <property type="match status" value="1"/>
</dbReference>
<dbReference type="SMART" id="SM00906">
    <property type="entry name" value="Fungal_trans"/>
    <property type="match status" value="1"/>
</dbReference>
<dbReference type="GO" id="GO:0003677">
    <property type="term" value="F:DNA binding"/>
    <property type="evidence" value="ECO:0007669"/>
    <property type="project" value="UniProtKB-KW"/>
</dbReference>
<name>A0AAD5TWC1_9FUNG</name>
<evidence type="ECO:0000256" key="2">
    <source>
        <dbReference type="ARBA" id="ARBA00022723"/>
    </source>
</evidence>
<dbReference type="GO" id="GO:0000981">
    <property type="term" value="F:DNA-binding transcription factor activity, RNA polymerase II-specific"/>
    <property type="evidence" value="ECO:0007669"/>
    <property type="project" value="InterPro"/>
</dbReference>
<evidence type="ECO:0000313" key="8">
    <source>
        <dbReference type="Proteomes" id="UP001211065"/>
    </source>
</evidence>
<evidence type="ECO:0000256" key="3">
    <source>
        <dbReference type="ARBA" id="ARBA00023125"/>
    </source>
</evidence>
<evidence type="ECO:0000256" key="1">
    <source>
        <dbReference type="ARBA" id="ARBA00004123"/>
    </source>
</evidence>
<proteinExistence type="predicted"/>
<comment type="caution">
    <text evidence="7">The sequence shown here is derived from an EMBL/GenBank/DDBJ whole genome shotgun (WGS) entry which is preliminary data.</text>
</comment>
<dbReference type="PANTHER" id="PTHR46910:SF3">
    <property type="entry name" value="HALOTOLERANCE PROTEIN 9-RELATED"/>
    <property type="match status" value="1"/>
</dbReference>
<dbReference type="CDD" id="cd12148">
    <property type="entry name" value="fungal_TF_MHR"/>
    <property type="match status" value="1"/>
</dbReference>
<gene>
    <name evidence="7" type="ORF">HK099_007892</name>
</gene>
<comment type="subcellular location">
    <subcellularLocation>
        <location evidence="1">Nucleus</location>
    </subcellularLocation>
</comment>
<feature type="domain" description="Zn(2)-C6 fungal-type" evidence="6">
    <location>
        <begin position="23"/>
        <end position="52"/>
    </location>
</feature>
<dbReference type="Pfam" id="PF00172">
    <property type="entry name" value="Zn_clus"/>
    <property type="match status" value="1"/>
</dbReference>
<dbReference type="Gene3D" id="4.10.240.10">
    <property type="entry name" value="Zn(2)-C6 fungal-type DNA-binding domain"/>
    <property type="match status" value="1"/>
</dbReference>
<evidence type="ECO:0000313" key="7">
    <source>
        <dbReference type="EMBL" id="KAJ3211870.1"/>
    </source>
</evidence>
<keyword evidence="3" id="KW-0238">DNA-binding</keyword>
<dbReference type="InterPro" id="IPR007219">
    <property type="entry name" value="XnlR_reg_dom"/>
</dbReference>
<reference evidence="7" key="1">
    <citation type="submission" date="2020-05" db="EMBL/GenBank/DDBJ databases">
        <title>Phylogenomic resolution of chytrid fungi.</title>
        <authorList>
            <person name="Stajich J.E."/>
            <person name="Amses K."/>
            <person name="Simmons R."/>
            <person name="Seto K."/>
            <person name="Myers J."/>
            <person name="Bonds A."/>
            <person name="Quandt C.A."/>
            <person name="Barry K."/>
            <person name="Liu P."/>
            <person name="Grigoriev I."/>
            <person name="Longcore J.E."/>
            <person name="James T.Y."/>
        </authorList>
    </citation>
    <scope>NUCLEOTIDE SEQUENCE</scope>
    <source>
        <strain evidence="7">JEL0476</strain>
    </source>
</reference>
<feature type="region of interest" description="Disordered" evidence="5">
    <location>
        <begin position="1"/>
        <end position="20"/>
    </location>
</feature>
<dbReference type="GO" id="GO:0006351">
    <property type="term" value="P:DNA-templated transcription"/>
    <property type="evidence" value="ECO:0007669"/>
    <property type="project" value="InterPro"/>
</dbReference>
<organism evidence="7 8">
    <name type="scientific">Clydaea vesicula</name>
    <dbReference type="NCBI Taxonomy" id="447962"/>
    <lineage>
        <taxon>Eukaryota</taxon>
        <taxon>Fungi</taxon>
        <taxon>Fungi incertae sedis</taxon>
        <taxon>Chytridiomycota</taxon>
        <taxon>Chytridiomycota incertae sedis</taxon>
        <taxon>Chytridiomycetes</taxon>
        <taxon>Lobulomycetales</taxon>
        <taxon>Lobulomycetaceae</taxon>
        <taxon>Clydaea</taxon>
    </lineage>
</organism>
<dbReference type="PROSITE" id="PS50048">
    <property type="entry name" value="ZN2_CY6_FUNGAL_2"/>
    <property type="match status" value="1"/>
</dbReference>
<dbReference type="GO" id="GO:0005634">
    <property type="term" value="C:nucleus"/>
    <property type="evidence" value="ECO:0007669"/>
    <property type="project" value="UniProtKB-SubCell"/>
</dbReference>
<dbReference type="CDD" id="cd00067">
    <property type="entry name" value="GAL4"/>
    <property type="match status" value="1"/>
</dbReference>
<dbReference type="PANTHER" id="PTHR46910">
    <property type="entry name" value="TRANSCRIPTION FACTOR PDR1"/>
    <property type="match status" value="1"/>
</dbReference>
<dbReference type="GO" id="GO:0008270">
    <property type="term" value="F:zinc ion binding"/>
    <property type="evidence" value="ECO:0007669"/>
    <property type="project" value="InterPro"/>
</dbReference>
<accession>A0AAD5TWC1</accession>
<dbReference type="PROSITE" id="PS00463">
    <property type="entry name" value="ZN2_CY6_FUNGAL_1"/>
    <property type="match status" value="1"/>
</dbReference>
<dbReference type="InterPro" id="IPR001138">
    <property type="entry name" value="Zn2Cys6_DnaBD"/>
</dbReference>